<keyword evidence="1" id="KW-0472">Membrane</keyword>
<name>A0A9W4QWV6_PSEHA</name>
<feature type="transmembrane region" description="Helical" evidence="1">
    <location>
        <begin position="55"/>
        <end position="76"/>
    </location>
</feature>
<evidence type="ECO:0000313" key="3">
    <source>
        <dbReference type="Proteomes" id="UP001152447"/>
    </source>
</evidence>
<protein>
    <submittedName>
        <fullName evidence="2">Uncharacterized protein</fullName>
    </submittedName>
</protein>
<gene>
    <name evidence="2" type="ORF">PSEHALCIP103_01543</name>
</gene>
<keyword evidence="3" id="KW-1185">Reference proteome</keyword>
<accession>A0A9W4QWV6</accession>
<evidence type="ECO:0000256" key="1">
    <source>
        <dbReference type="SAM" id="Phobius"/>
    </source>
</evidence>
<dbReference type="Proteomes" id="UP001152447">
    <property type="component" value="Unassembled WGS sequence"/>
</dbReference>
<evidence type="ECO:0000313" key="2">
    <source>
        <dbReference type="EMBL" id="CAH9056874.1"/>
    </source>
</evidence>
<keyword evidence="1" id="KW-0812">Transmembrane</keyword>
<reference evidence="2" key="1">
    <citation type="submission" date="2022-07" db="EMBL/GenBank/DDBJ databases">
        <authorList>
            <person name="Criscuolo A."/>
        </authorList>
    </citation>
    <scope>NUCLEOTIDE SEQUENCE</scope>
    <source>
        <strain evidence="2">CIP103197</strain>
    </source>
</reference>
<dbReference type="AlphaFoldDB" id="A0A9W4QWV6"/>
<feature type="transmembrane region" description="Helical" evidence="1">
    <location>
        <begin position="149"/>
        <end position="169"/>
    </location>
</feature>
<comment type="caution">
    <text evidence="2">The sequence shown here is derived from an EMBL/GenBank/DDBJ whole genome shotgun (WGS) entry which is preliminary data.</text>
</comment>
<dbReference type="EMBL" id="CAMAPB010000018">
    <property type="protein sequence ID" value="CAH9056874.1"/>
    <property type="molecule type" value="Genomic_DNA"/>
</dbReference>
<organism evidence="2 3">
    <name type="scientific">Pseudoalteromonas haloplanktis</name>
    <name type="common">Alteromonas haloplanktis</name>
    <dbReference type="NCBI Taxonomy" id="228"/>
    <lineage>
        <taxon>Bacteria</taxon>
        <taxon>Pseudomonadati</taxon>
        <taxon>Pseudomonadota</taxon>
        <taxon>Gammaproteobacteria</taxon>
        <taxon>Alteromonadales</taxon>
        <taxon>Pseudoalteromonadaceae</taxon>
        <taxon>Pseudoalteromonas</taxon>
    </lineage>
</organism>
<feature type="transmembrane region" description="Helical" evidence="1">
    <location>
        <begin position="88"/>
        <end position="108"/>
    </location>
</feature>
<keyword evidence="1" id="KW-1133">Transmembrane helix</keyword>
<proteinExistence type="predicted"/>
<sequence length="176" mass="19527">MRLLLFIGVPLHESAHYIIAKLTLRKIIKAKFVPDFSKSPPAYIAYNNSSSITGYLIDALIGLAPLYLGVCALVNIPQPDILDINTIIDALFFLIIWGVVLAVAQSMLPSLTDLKNSVPGSVIAIFSFLILNNLDVLPEVCDEKIVEQLLVPFHVLTFYQALLIIIILLCKNRRLN</sequence>